<accession>A0A8J3YGX2</accession>
<dbReference type="EMBL" id="BOPF01000003">
    <property type="protein sequence ID" value="GIJ44032.1"/>
    <property type="molecule type" value="Genomic_DNA"/>
</dbReference>
<keyword evidence="1" id="KW-0560">Oxidoreductase</keyword>
<protein>
    <submittedName>
        <fullName evidence="1">FAD-binding monooxygenase</fullName>
    </submittedName>
</protein>
<dbReference type="Gene3D" id="3.50.50.60">
    <property type="entry name" value="FAD/NAD(P)-binding domain"/>
    <property type="match status" value="1"/>
</dbReference>
<dbReference type="GO" id="GO:0004497">
    <property type="term" value="F:monooxygenase activity"/>
    <property type="evidence" value="ECO:0007669"/>
    <property type="project" value="UniProtKB-KW"/>
</dbReference>
<dbReference type="Proteomes" id="UP000619260">
    <property type="component" value="Unassembled WGS sequence"/>
</dbReference>
<dbReference type="PANTHER" id="PTHR43422">
    <property type="entry name" value="THIAMINE THIAZOLE SYNTHASE"/>
    <property type="match status" value="1"/>
</dbReference>
<dbReference type="AlphaFoldDB" id="A0A8J3YGX2"/>
<organism evidence="1 2">
    <name type="scientific">Virgisporangium aliadipatigenens</name>
    <dbReference type="NCBI Taxonomy" id="741659"/>
    <lineage>
        <taxon>Bacteria</taxon>
        <taxon>Bacillati</taxon>
        <taxon>Actinomycetota</taxon>
        <taxon>Actinomycetes</taxon>
        <taxon>Micromonosporales</taxon>
        <taxon>Micromonosporaceae</taxon>
        <taxon>Virgisporangium</taxon>
    </lineage>
</organism>
<dbReference type="PANTHER" id="PTHR43422:SF3">
    <property type="entry name" value="THIAMINE THIAZOLE SYNTHASE"/>
    <property type="match status" value="1"/>
</dbReference>
<gene>
    <name evidence="1" type="ORF">Val02_09180</name>
</gene>
<evidence type="ECO:0000313" key="2">
    <source>
        <dbReference type="Proteomes" id="UP000619260"/>
    </source>
</evidence>
<comment type="caution">
    <text evidence="1">The sequence shown here is derived from an EMBL/GenBank/DDBJ whole genome shotgun (WGS) entry which is preliminary data.</text>
</comment>
<evidence type="ECO:0000313" key="1">
    <source>
        <dbReference type="EMBL" id="GIJ44032.1"/>
    </source>
</evidence>
<proteinExistence type="predicted"/>
<dbReference type="SUPFAM" id="SSF51905">
    <property type="entry name" value="FAD/NAD(P)-binding domain"/>
    <property type="match status" value="1"/>
</dbReference>
<name>A0A8J3YGX2_9ACTN</name>
<keyword evidence="2" id="KW-1185">Reference proteome</keyword>
<dbReference type="Pfam" id="PF13450">
    <property type="entry name" value="NAD_binding_8"/>
    <property type="match status" value="1"/>
</dbReference>
<sequence>MTMTGNGDAVVIGASIAGLLAARALRGTYRRVTVLERDDLPDGAAPRRGVPQGRHLHALLAGGARVLDELLPGFTAELIAAGAATGDPQVDDTYYLDGHRLAPAPSGLTAIGATRPLLDHLIRRRVAALSDVDIRTGVAALAPLTSGGAVTGVRTDAGDLPAALVVDAAGAGSRALRWLTDLGFAEPRTERLQADVVYVTRQYRSTPEQFDGRHGALVVPFPGMPRGAAVMRQEGNRWGITLFGLVGEDPPTDTEGMLMFAKSLPVPDVADLLAEVEPLGDAVKMRYPASVRRRFEKQSRHPEGFLVTGDALCGFNPTYGQGMSVAAMEAKLLRELVPAGTAGLPARFYRGAAKIIDGAWMLAAGGDLRFPEVEGARGTADRVLSRYLDRYRIAASVDPVLGRTFIEVAHMLAPATAMVAPGHVVRVLRGARRARSRRPVG</sequence>
<dbReference type="InterPro" id="IPR036188">
    <property type="entry name" value="FAD/NAD-bd_sf"/>
</dbReference>
<reference evidence="1" key="1">
    <citation type="submission" date="2021-01" db="EMBL/GenBank/DDBJ databases">
        <title>Whole genome shotgun sequence of Virgisporangium aliadipatigenens NBRC 105644.</title>
        <authorList>
            <person name="Komaki H."/>
            <person name="Tamura T."/>
        </authorList>
    </citation>
    <scope>NUCLEOTIDE SEQUENCE</scope>
    <source>
        <strain evidence="1">NBRC 105644</strain>
    </source>
</reference>
<keyword evidence="1" id="KW-0503">Monooxygenase</keyword>